<evidence type="ECO:0000313" key="2">
    <source>
        <dbReference type="Proteomes" id="UP000886595"/>
    </source>
</evidence>
<reference evidence="1 2" key="1">
    <citation type="submission" date="2020-02" db="EMBL/GenBank/DDBJ databases">
        <authorList>
            <person name="Ma Q."/>
            <person name="Huang Y."/>
            <person name="Song X."/>
            <person name="Pei D."/>
        </authorList>
    </citation>
    <scope>NUCLEOTIDE SEQUENCE [LARGE SCALE GENOMIC DNA]</scope>
    <source>
        <strain evidence="1">Sxm20200214</strain>
        <tissue evidence="1">Leaf</tissue>
    </source>
</reference>
<dbReference type="EMBL" id="JAAMPC010000007">
    <property type="protein sequence ID" value="KAG2305085.1"/>
    <property type="molecule type" value="Genomic_DNA"/>
</dbReference>
<comment type="caution">
    <text evidence="1">The sequence shown here is derived from an EMBL/GenBank/DDBJ whole genome shotgun (WGS) entry which is preliminary data.</text>
</comment>
<dbReference type="AlphaFoldDB" id="A0A8X7V6C7"/>
<dbReference type="Proteomes" id="UP000886595">
    <property type="component" value="Unassembled WGS sequence"/>
</dbReference>
<organism evidence="1 2">
    <name type="scientific">Brassica carinata</name>
    <name type="common">Ethiopian mustard</name>
    <name type="synonym">Abyssinian cabbage</name>
    <dbReference type="NCBI Taxonomy" id="52824"/>
    <lineage>
        <taxon>Eukaryota</taxon>
        <taxon>Viridiplantae</taxon>
        <taxon>Streptophyta</taxon>
        <taxon>Embryophyta</taxon>
        <taxon>Tracheophyta</taxon>
        <taxon>Spermatophyta</taxon>
        <taxon>Magnoliopsida</taxon>
        <taxon>eudicotyledons</taxon>
        <taxon>Gunneridae</taxon>
        <taxon>Pentapetalae</taxon>
        <taxon>rosids</taxon>
        <taxon>malvids</taxon>
        <taxon>Brassicales</taxon>
        <taxon>Brassicaceae</taxon>
        <taxon>Brassiceae</taxon>
        <taxon>Brassica</taxon>
    </lineage>
</organism>
<sequence length="64" mass="7041">MNLLTSGDYVSSITDQYFLSTASSSTFNHQSKFSVFLFNHETATFTQLPNSASSSFDQGLIGTY</sequence>
<name>A0A8X7V6C7_BRACI</name>
<gene>
    <name evidence="1" type="ORF">Bca52824_033736</name>
</gene>
<proteinExistence type="predicted"/>
<dbReference type="OrthoDB" id="1129567at2759"/>
<protein>
    <submittedName>
        <fullName evidence="1">Uncharacterized protein</fullName>
    </submittedName>
</protein>
<accession>A0A8X7V6C7</accession>
<evidence type="ECO:0000313" key="1">
    <source>
        <dbReference type="EMBL" id="KAG2305085.1"/>
    </source>
</evidence>
<keyword evidence="2" id="KW-1185">Reference proteome</keyword>